<dbReference type="Proteomes" id="UP001497457">
    <property type="component" value="Chromosome 35b"/>
</dbReference>
<feature type="region of interest" description="Disordered" evidence="1">
    <location>
        <begin position="1"/>
        <end position="59"/>
    </location>
</feature>
<evidence type="ECO:0008006" key="4">
    <source>
        <dbReference type="Google" id="ProtNLM"/>
    </source>
</evidence>
<dbReference type="EMBL" id="OZ075145">
    <property type="protein sequence ID" value="CAL5047949.1"/>
    <property type="molecule type" value="Genomic_DNA"/>
</dbReference>
<evidence type="ECO:0000313" key="2">
    <source>
        <dbReference type="EMBL" id="CAL5047949.1"/>
    </source>
</evidence>
<evidence type="ECO:0000256" key="1">
    <source>
        <dbReference type="SAM" id="MobiDB-lite"/>
    </source>
</evidence>
<organism evidence="2 3">
    <name type="scientific">Urochloa decumbens</name>
    <dbReference type="NCBI Taxonomy" id="240449"/>
    <lineage>
        <taxon>Eukaryota</taxon>
        <taxon>Viridiplantae</taxon>
        <taxon>Streptophyta</taxon>
        <taxon>Embryophyta</taxon>
        <taxon>Tracheophyta</taxon>
        <taxon>Spermatophyta</taxon>
        <taxon>Magnoliopsida</taxon>
        <taxon>Liliopsida</taxon>
        <taxon>Poales</taxon>
        <taxon>Poaceae</taxon>
        <taxon>PACMAD clade</taxon>
        <taxon>Panicoideae</taxon>
        <taxon>Panicodae</taxon>
        <taxon>Paniceae</taxon>
        <taxon>Melinidinae</taxon>
        <taxon>Urochloa</taxon>
    </lineage>
</organism>
<keyword evidence="3" id="KW-1185">Reference proteome</keyword>
<name>A0ABC9DY45_9POAL</name>
<reference evidence="2" key="1">
    <citation type="submission" date="2024-10" db="EMBL/GenBank/DDBJ databases">
        <authorList>
            <person name="Ryan C."/>
        </authorList>
    </citation>
    <scope>NUCLEOTIDE SEQUENCE [LARGE SCALE GENOMIC DNA]</scope>
</reference>
<gene>
    <name evidence="2" type="ORF">URODEC1_LOCUS90166</name>
</gene>
<feature type="compositionally biased region" description="Gly residues" evidence="1">
    <location>
        <begin position="10"/>
        <end position="22"/>
    </location>
</feature>
<dbReference type="Gene3D" id="3.40.395.10">
    <property type="entry name" value="Adenoviral Proteinase, Chain A"/>
    <property type="match status" value="1"/>
</dbReference>
<dbReference type="SUPFAM" id="SSF54001">
    <property type="entry name" value="Cysteine proteinases"/>
    <property type="match status" value="1"/>
</dbReference>
<accession>A0ABC9DY45</accession>
<sequence length="328" mass="37157">MTADERTENEGGGPSGAAGADGGADPEPVRAKKVTPYKRHVADDFASPQSPFEQDGDMHGEVSELSLEKYSLLMRYTSSCVERFWVSHDVPIPLKITGKSLQQQLRKGGHLRADVITGYVRVIQQQDAMAFKKNKCTVVKWRHIMEPHFTEAALRGGEFRVTEAIRELVVGAHLAGLYEHSRMVMVPTNGTGYWALYVWDLQTRAVHVLDLVFSGPNWEMDELHGEHIKKIHIALVQVAIDLFEDWEDDFGGFHIQHKKLYYQPRARCESGICILHYMKWFSGEHVVRIINEEQAEKQRRAIMYDLISMTGNNGDIPAGVIEQVDLTE</sequence>
<proteinExistence type="predicted"/>
<protein>
    <recommendedName>
        <fullName evidence="4">Ubiquitin-like protease family profile domain-containing protein</fullName>
    </recommendedName>
</protein>
<dbReference type="AlphaFoldDB" id="A0ABC9DY45"/>
<dbReference type="InterPro" id="IPR038765">
    <property type="entry name" value="Papain-like_cys_pep_sf"/>
</dbReference>
<evidence type="ECO:0000313" key="3">
    <source>
        <dbReference type="Proteomes" id="UP001497457"/>
    </source>
</evidence>